<keyword evidence="1" id="KW-0812">Transmembrane</keyword>
<accession>A0A0F0CKD9</accession>
<protein>
    <recommendedName>
        <fullName evidence="2">DUF2062 domain-containing protein</fullName>
    </recommendedName>
</protein>
<feature type="domain" description="DUF2062" evidence="2">
    <location>
        <begin position="13"/>
        <end position="144"/>
    </location>
</feature>
<feature type="transmembrane region" description="Helical" evidence="1">
    <location>
        <begin position="116"/>
        <end position="139"/>
    </location>
</feature>
<organism evidence="3 4">
    <name type="scientific">Candidatus Omnitrophus magneticus</name>
    <dbReference type="NCBI Taxonomy" id="1609969"/>
    <lineage>
        <taxon>Bacteria</taxon>
        <taxon>Pseudomonadati</taxon>
        <taxon>Candidatus Omnitrophota</taxon>
        <taxon>Candidatus Omnitrophus</taxon>
    </lineage>
</organism>
<proteinExistence type="predicted"/>
<sequence length="179" mass="20390">MLFFLNFPVKIIQLLESNTTPGEIASGVCFGLLLGFMPLNGPMAIVLFLCFFLFKINRLTAMLTLPLFKLIYILGGYKLTDIAGTYLLVDVDYLAVFWSHFLYFPVITYLDINNTLVAGGLVFSFVASIPIYVVSRIIAKKLKEQYSKKLKNTRFVKWFKRVPILQKILSIAVKQNDTE</sequence>
<evidence type="ECO:0000313" key="3">
    <source>
        <dbReference type="EMBL" id="KJJ83768.1"/>
    </source>
</evidence>
<feature type="transmembrane region" description="Helical" evidence="1">
    <location>
        <begin position="60"/>
        <end position="79"/>
    </location>
</feature>
<keyword evidence="1" id="KW-1133">Transmembrane helix</keyword>
<keyword evidence="1" id="KW-0472">Membrane</keyword>
<reference evidence="3 4" key="1">
    <citation type="submission" date="2015-02" db="EMBL/GenBank/DDBJ databases">
        <title>Single-cell genomics of uncultivated deep-branching MTB reveals a conserved set of magnetosome genes.</title>
        <authorList>
            <person name="Kolinko S."/>
            <person name="Richter M."/>
            <person name="Glockner F.O."/>
            <person name="Brachmann A."/>
            <person name="Schuler D."/>
        </authorList>
    </citation>
    <scope>NUCLEOTIDE SEQUENCE [LARGE SCALE GENOMIC DNA]</scope>
    <source>
        <strain evidence="3">SKK-01</strain>
    </source>
</reference>
<feature type="transmembrane region" description="Helical" evidence="1">
    <location>
        <begin position="28"/>
        <end position="54"/>
    </location>
</feature>
<evidence type="ECO:0000256" key="1">
    <source>
        <dbReference type="SAM" id="Phobius"/>
    </source>
</evidence>
<dbReference type="EMBL" id="JYNY01000489">
    <property type="protein sequence ID" value="KJJ83768.1"/>
    <property type="molecule type" value="Genomic_DNA"/>
</dbReference>
<evidence type="ECO:0000313" key="4">
    <source>
        <dbReference type="Proteomes" id="UP000033428"/>
    </source>
</evidence>
<gene>
    <name evidence="3" type="ORF">OMAG_002355</name>
</gene>
<name>A0A0F0CKD9_9BACT</name>
<keyword evidence="4" id="KW-1185">Reference proteome</keyword>
<dbReference type="AlphaFoldDB" id="A0A0F0CKD9"/>
<dbReference type="Proteomes" id="UP000033428">
    <property type="component" value="Unassembled WGS sequence"/>
</dbReference>
<dbReference type="Pfam" id="PF09835">
    <property type="entry name" value="DUF2062"/>
    <property type="match status" value="1"/>
</dbReference>
<dbReference type="InterPro" id="IPR019935">
    <property type="entry name" value="CHP03546"/>
</dbReference>
<evidence type="ECO:0000259" key="2">
    <source>
        <dbReference type="Pfam" id="PF09835"/>
    </source>
</evidence>
<comment type="caution">
    <text evidence="3">The sequence shown here is derived from an EMBL/GenBank/DDBJ whole genome shotgun (WGS) entry which is preliminary data.</text>
</comment>
<dbReference type="InterPro" id="IPR018639">
    <property type="entry name" value="DUF2062"/>
</dbReference>
<dbReference type="NCBIfam" id="TIGR03546">
    <property type="entry name" value="TIGR03546 family protein"/>
    <property type="match status" value="1"/>
</dbReference>